<dbReference type="RefSeq" id="WP_145086333.1">
    <property type="nucleotide sequence ID" value="NZ_CP036298.1"/>
</dbReference>
<dbReference type="PANTHER" id="PTHR22916:SF3">
    <property type="entry name" value="UDP-GLCNAC:BETAGAL BETA-1,3-N-ACETYLGLUCOSAMINYLTRANSFERASE-LIKE PROTEIN 1"/>
    <property type="match status" value="1"/>
</dbReference>
<dbReference type="AlphaFoldDB" id="A0A518GHM0"/>
<evidence type="ECO:0000313" key="3">
    <source>
        <dbReference type="Proteomes" id="UP000318017"/>
    </source>
</evidence>
<keyword evidence="3" id="KW-1185">Reference proteome</keyword>
<dbReference type="CDD" id="cd00761">
    <property type="entry name" value="Glyco_tranf_GTA_type"/>
    <property type="match status" value="1"/>
</dbReference>
<protein>
    <submittedName>
        <fullName evidence="2">Abequosyltransferase RfbV</fullName>
        <ecNumber evidence="2">2.4.1.60</ecNumber>
    </submittedName>
</protein>
<dbReference type="InterPro" id="IPR029044">
    <property type="entry name" value="Nucleotide-diphossugar_trans"/>
</dbReference>
<dbReference type="GO" id="GO:0047600">
    <property type="term" value="F:abequosyltransferase activity"/>
    <property type="evidence" value="ECO:0007669"/>
    <property type="project" value="UniProtKB-EC"/>
</dbReference>
<dbReference type="Proteomes" id="UP000318017">
    <property type="component" value="Chromosome"/>
</dbReference>
<evidence type="ECO:0000259" key="1">
    <source>
        <dbReference type="Pfam" id="PF00535"/>
    </source>
</evidence>
<dbReference type="Pfam" id="PF00535">
    <property type="entry name" value="Glycos_transf_2"/>
    <property type="match status" value="1"/>
</dbReference>
<keyword evidence="2" id="KW-0328">Glycosyltransferase</keyword>
<feature type="domain" description="Glycosyltransferase 2-like" evidence="1">
    <location>
        <begin position="6"/>
        <end position="115"/>
    </location>
</feature>
<keyword evidence="2" id="KW-0808">Transferase</keyword>
<proteinExistence type="predicted"/>
<evidence type="ECO:0000313" key="2">
    <source>
        <dbReference type="EMBL" id="QDV28030.1"/>
    </source>
</evidence>
<dbReference type="SUPFAM" id="SSF53448">
    <property type="entry name" value="Nucleotide-diphospho-sugar transferases"/>
    <property type="match status" value="1"/>
</dbReference>
<dbReference type="EMBL" id="CP036298">
    <property type="protein sequence ID" value="QDV28030.1"/>
    <property type="molecule type" value="Genomic_DNA"/>
</dbReference>
<organism evidence="2 3">
    <name type="scientific">Aureliella helgolandensis</name>
    <dbReference type="NCBI Taxonomy" id="2527968"/>
    <lineage>
        <taxon>Bacteria</taxon>
        <taxon>Pseudomonadati</taxon>
        <taxon>Planctomycetota</taxon>
        <taxon>Planctomycetia</taxon>
        <taxon>Pirellulales</taxon>
        <taxon>Pirellulaceae</taxon>
        <taxon>Aureliella</taxon>
    </lineage>
</organism>
<dbReference type="InterPro" id="IPR001173">
    <property type="entry name" value="Glyco_trans_2-like"/>
</dbReference>
<gene>
    <name evidence="2" type="primary">rfbV</name>
    <name evidence="2" type="ORF">Q31a_64230</name>
</gene>
<sequence>MSPVLSICIPTFSRAHLLEVCLASLLPQVQALTPVVECVVCDNDSTDSTRQVLDKFSDEFSMRVYRNDSNIGVIGNITRVVAEHARGDYVWVIGDDDVVTAGAVGRIVEFLQAETRLNLLALNVGYLPGDAAPNASAALGGVTEKFSKLLCHHDQTGVLLFDELLEGPCVDFTASYASILRRSLWLEHFPETYTGSPFSSVHSTYLHASIVSSEMPGEIVGYIAEPSIVIYEQPASQFSWAKYHALNTLVHATELLRIYERHGISRKRLHPYYVHQLTRQGDSLGELFWNRAAAGGMVDGFKYLWSAKRYPWLCLKTLGNALTHPAAPTVISAPLRAVRKLWKVLRPSS</sequence>
<dbReference type="PANTHER" id="PTHR22916">
    <property type="entry name" value="GLYCOSYLTRANSFERASE"/>
    <property type="match status" value="1"/>
</dbReference>
<dbReference type="Gene3D" id="3.90.550.10">
    <property type="entry name" value="Spore Coat Polysaccharide Biosynthesis Protein SpsA, Chain A"/>
    <property type="match status" value="1"/>
</dbReference>
<dbReference type="OrthoDB" id="8566662at2"/>
<name>A0A518GHM0_9BACT</name>
<accession>A0A518GHM0</accession>
<reference evidence="2 3" key="1">
    <citation type="submission" date="2019-02" db="EMBL/GenBank/DDBJ databases">
        <title>Deep-cultivation of Planctomycetes and their phenomic and genomic characterization uncovers novel biology.</title>
        <authorList>
            <person name="Wiegand S."/>
            <person name="Jogler M."/>
            <person name="Boedeker C."/>
            <person name="Pinto D."/>
            <person name="Vollmers J."/>
            <person name="Rivas-Marin E."/>
            <person name="Kohn T."/>
            <person name="Peeters S.H."/>
            <person name="Heuer A."/>
            <person name="Rast P."/>
            <person name="Oberbeckmann S."/>
            <person name="Bunk B."/>
            <person name="Jeske O."/>
            <person name="Meyerdierks A."/>
            <person name="Storesund J.E."/>
            <person name="Kallscheuer N."/>
            <person name="Luecker S."/>
            <person name="Lage O.M."/>
            <person name="Pohl T."/>
            <person name="Merkel B.J."/>
            <person name="Hornburger P."/>
            <person name="Mueller R.-W."/>
            <person name="Bruemmer F."/>
            <person name="Labrenz M."/>
            <person name="Spormann A.M."/>
            <person name="Op den Camp H."/>
            <person name="Overmann J."/>
            <person name="Amann R."/>
            <person name="Jetten M.S.M."/>
            <person name="Mascher T."/>
            <person name="Medema M.H."/>
            <person name="Devos D.P."/>
            <person name="Kaster A.-K."/>
            <person name="Ovreas L."/>
            <person name="Rohde M."/>
            <person name="Galperin M.Y."/>
            <person name="Jogler C."/>
        </authorList>
    </citation>
    <scope>NUCLEOTIDE SEQUENCE [LARGE SCALE GENOMIC DNA]</scope>
    <source>
        <strain evidence="2 3">Q31a</strain>
    </source>
</reference>
<dbReference type="KEGG" id="ahel:Q31a_64230"/>
<dbReference type="EC" id="2.4.1.60" evidence="2"/>